<dbReference type="PROSITE" id="PS51186">
    <property type="entry name" value="GNAT"/>
    <property type="match status" value="1"/>
</dbReference>
<evidence type="ECO:0000313" key="2">
    <source>
        <dbReference type="Proteomes" id="UP000085678"/>
    </source>
</evidence>
<dbReference type="OMA" id="WNPGIHD"/>
<dbReference type="PANTHER" id="PTHR47237:SF1">
    <property type="entry name" value="SLL0310 PROTEIN"/>
    <property type="match status" value="1"/>
</dbReference>
<dbReference type="Pfam" id="PF18014">
    <property type="entry name" value="Acetyltransf_18"/>
    <property type="match status" value="1"/>
</dbReference>
<dbReference type="CDD" id="cd04301">
    <property type="entry name" value="NAT_SF"/>
    <property type="match status" value="1"/>
</dbReference>
<dbReference type="Pfam" id="PF00583">
    <property type="entry name" value="Acetyltransf_1"/>
    <property type="match status" value="1"/>
</dbReference>
<evidence type="ECO:0000313" key="3">
    <source>
        <dbReference type="RefSeq" id="XP_013420604.1"/>
    </source>
</evidence>
<dbReference type="InParanoid" id="A0A1S3KDS6"/>
<keyword evidence="2" id="KW-1185">Reference proteome</keyword>
<dbReference type="InterPro" id="IPR016181">
    <property type="entry name" value="Acyl_CoA_acyltransferase"/>
</dbReference>
<dbReference type="AlphaFoldDB" id="A0A1S3KDS6"/>
<dbReference type="GeneID" id="106180965"/>
<dbReference type="KEGG" id="lak:106180965"/>
<dbReference type="GO" id="GO:0016747">
    <property type="term" value="F:acyltransferase activity, transferring groups other than amino-acyl groups"/>
    <property type="evidence" value="ECO:0007669"/>
    <property type="project" value="InterPro"/>
</dbReference>
<organism evidence="2 3">
    <name type="scientific">Lingula anatina</name>
    <name type="common">Brachiopod</name>
    <name type="synonym">Lingula unguis</name>
    <dbReference type="NCBI Taxonomy" id="7574"/>
    <lineage>
        <taxon>Eukaryota</taxon>
        <taxon>Metazoa</taxon>
        <taxon>Spiralia</taxon>
        <taxon>Lophotrochozoa</taxon>
        <taxon>Brachiopoda</taxon>
        <taxon>Linguliformea</taxon>
        <taxon>Lingulata</taxon>
        <taxon>Lingulida</taxon>
        <taxon>Linguloidea</taxon>
        <taxon>Lingulidae</taxon>
        <taxon>Lingula</taxon>
    </lineage>
</organism>
<dbReference type="OrthoDB" id="5771378at2759"/>
<name>A0A1S3KDS6_LINAN</name>
<dbReference type="Gene3D" id="3.40.630.90">
    <property type="match status" value="1"/>
</dbReference>
<accession>A0A1S3KDS6</accession>
<dbReference type="SUPFAM" id="SSF55729">
    <property type="entry name" value="Acyl-CoA N-acyltransferases (Nat)"/>
    <property type="match status" value="1"/>
</dbReference>
<dbReference type="RefSeq" id="XP_013420604.1">
    <property type="nucleotide sequence ID" value="XM_013565150.1"/>
</dbReference>
<dbReference type="InterPro" id="IPR052729">
    <property type="entry name" value="Acyl/Acetyltrans_Enzymes"/>
</dbReference>
<protein>
    <submittedName>
        <fullName evidence="3">Uncharacterized protein LOC106180965</fullName>
    </submittedName>
</protein>
<dbReference type="InterPro" id="IPR041496">
    <property type="entry name" value="YitH/HolE_GNAT"/>
</dbReference>
<proteinExistence type="predicted"/>
<evidence type="ECO:0000259" key="1">
    <source>
        <dbReference type="PROSITE" id="PS51186"/>
    </source>
</evidence>
<gene>
    <name evidence="3" type="primary">LOC106180965</name>
</gene>
<feature type="domain" description="N-acetyltransferase" evidence="1">
    <location>
        <begin position="10"/>
        <end position="140"/>
    </location>
</feature>
<dbReference type="InterPro" id="IPR000182">
    <property type="entry name" value="GNAT_dom"/>
</dbReference>
<sequence length="308" mass="34027">MSADDISSDVIIRSARQDDIPGIYCLVEEAQFFTSKETLSAIMEYVGEENFIVAEHFGQLIGCRVAVLLNESTAFVGYFIVTKKYRGTKVAKRIARRILDIVGERNLLLWSVVERVQTNMKLGMKLASGNFKSIMVCTGKIDISKLRTGEVSDDASDPPIKILQKTDVDFESLFAYDTSIHGIPRKKCLEIWLTKPTCTTLVAVADDGAVKGYGVIQDAPHYFSLAPLYAESSAAMMSLLKALLETIPEGAEVEFFENPACSIAAKVLQDNKNSLTQLSEMKLMFSKENVVMPDPERVFGVAHPILPV</sequence>
<reference evidence="3" key="1">
    <citation type="submission" date="2025-08" db="UniProtKB">
        <authorList>
            <consortium name="RefSeq"/>
        </authorList>
    </citation>
    <scope>IDENTIFICATION</scope>
    <source>
        <tissue evidence="3">Gonads</tissue>
    </source>
</reference>
<dbReference type="Proteomes" id="UP000085678">
    <property type="component" value="Unplaced"/>
</dbReference>
<dbReference type="Gene3D" id="3.40.630.30">
    <property type="match status" value="1"/>
</dbReference>
<dbReference type="PANTHER" id="PTHR47237">
    <property type="entry name" value="SLL0310 PROTEIN"/>
    <property type="match status" value="1"/>
</dbReference>